<protein>
    <recommendedName>
        <fullName evidence="3">Dolichyl-diphosphooligosaccharide--protein glycotransferase</fullName>
    </recommendedName>
</protein>
<gene>
    <name evidence="1" type="ORF">PCOR1329_LOCUS28620</name>
</gene>
<organism evidence="1 2">
    <name type="scientific">Prorocentrum cordatum</name>
    <dbReference type="NCBI Taxonomy" id="2364126"/>
    <lineage>
        <taxon>Eukaryota</taxon>
        <taxon>Sar</taxon>
        <taxon>Alveolata</taxon>
        <taxon>Dinophyceae</taxon>
        <taxon>Prorocentrales</taxon>
        <taxon>Prorocentraceae</taxon>
        <taxon>Prorocentrum</taxon>
    </lineage>
</organism>
<evidence type="ECO:0000313" key="1">
    <source>
        <dbReference type="EMBL" id="CAK0829792.1"/>
    </source>
</evidence>
<reference evidence="1" key="1">
    <citation type="submission" date="2023-10" db="EMBL/GenBank/DDBJ databases">
        <authorList>
            <person name="Chen Y."/>
            <person name="Shah S."/>
            <person name="Dougan E. K."/>
            <person name="Thang M."/>
            <person name="Chan C."/>
        </authorList>
    </citation>
    <scope>NUCLEOTIDE SEQUENCE [LARGE SCALE GENOMIC DNA]</scope>
</reference>
<name>A0ABN9SEW7_9DINO</name>
<proteinExistence type="predicted"/>
<comment type="caution">
    <text evidence="1">The sequence shown here is derived from an EMBL/GenBank/DDBJ whole genome shotgun (WGS) entry which is preliminary data.</text>
</comment>
<evidence type="ECO:0008006" key="3">
    <source>
        <dbReference type="Google" id="ProtNLM"/>
    </source>
</evidence>
<dbReference type="Proteomes" id="UP001189429">
    <property type="component" value="Unassembled WGS sequence"/>
</dbReference>
<feature type="non-terminal residue" evidence="1">
    <location>
        <position position="1"/>
    </location>
</feature>
<accession>A0ABN9SEW7</accession>
<sequence>DFFQSRAADFTSSGAFRACIAMDTKAADVTIPAIVVVVAYAGSLIYHGATFKEFFTFTNKSDYVFLATMAVHMLKCCNDARGAVKGVYWPAGALVFSDAALHL</sequence>
<dbReference type="EMBL" id="CAUYUJ010010596">
    <property type="protein sequence ID" value="CAK0829792.1"/>
    <property type="molecule type" value="Genomic_DNA"/>
</dbReference>
<evidence type="ECO:0000313" key="2">
    <source>
        <dbReference type="Proteomes" id="UP001189429"/>
    </source>
</evidence>
<keyword evidence="2" id="KW-1185">Reference proteome</keyword>